<dbReference type="Proteomes" id="UP000199116">
    <property type="component" value="Unassembled WGS sequence"/>
</dbReference>
<protein>
    <submittedName>
        <fullName evidence="2">Uncharacterized protein</fullName>
    </submittedName>
</protein>
<gene>
    <name evidence="2" type="ORF">SAMN04488033_1368</name>
</gene>
<evidence type="ECO:0000313" key="3">
    <source>
        <dbReference type="Proteomes" id="UP000199116"/>
    </source>
</evidence>
<keyword evidence="1" id="KW-1133">Transmembrane helix</keyword>
<accession>A0A1I2PSX2</accession>
<name>A0A1I2PSX2_9FLAO</name>
<reference evidence="3" key="1">
    <citation type="submission" date="2016-10" db="EMBL/GenBank/DDBJ databases">
        <authorList>
            <person name="Varghese N."/>
            <person name="Submissions S."/>
        </authorList>
    </citation>
    <scope>NUCLEOTIDE SEQUENCE [LARGE SCALE GENOMIC DNA]</scope>
    <source>
        <strain evidence="3">DSM 23515</strain>
    </source>
</reference>
<dbReference type="AlphaFoldDB" id="A0A1I2PSX2"/>
<evidence type="ECO:0000313" key="2">
    <source>
        <dbReference type="EMBL" id="SFG19365.1"/>
    </source>
</evidence>
<dbReference type="EMBL" id="FOOH01000036">
    <property type="protein sequence ID" value="SFG19365.1"/>
    <property type="molecule type" value="Genomic_DNA"/>
</dbReference>
<keyword evidence="1" id="KW-0812">Transmembrane</keyword>
<sequence>MFSTGQLIFAGLFVFVFIIIIAFSYKKDTVLHRKQYKGSLWVLVAFLAFIGLLFILKGFLNP</sequence>
<organism evidence="2 3">
    <name type="scientific">Salegentibacter agarivorans</name>
    <dbReference type="NCBI Taxonomy" id="345907"/>
    <lineage>
        <taxon>Bacteria</taxon>
        <taxon>Pseudomonadati</taxon>
        <taxon>Bacteroidota</taxon>
        <taxon>Flavobacteriia</taxon>
        <taxon>Flavobacteriales</taxon>
        <taxon>Flavobacteriaceae</taxon>
        <taxon>Salegentibacter</taxon>
    </lineage>
</organism>
<evidence type="ECO:0000256" key="1">
    <source>
        <dbReference type="SAM" id="Phobius"/>
    </source>
</evidence>
<keyword evidence="1" id="KW-0472">Membrane</keyword>
<keyword evidence="3" id="KW-1185">Reference proteome</keyword>
<feature type="transmembrane region" description="Helical" evidence="1">
    <location>
        <begin position="38"/>
        <end position="60"/>
    </location>
</feature>
<feature type="transmembrane region" description="Helical" evidence="1">
    <location>
        <begin position="6"/>
        <end position="26"/>
    </location>
</feature>
<proteinExistence type="predicted"/>